<evidence type="ECO:0000259" key="7">
    <source>
        <dbReference type="PROSITE" id="PS51755"/>
    </source>
</evidence>
<keyword evidence="2" id="KW-0902">Two-component regulatory system</keyword>
<dbReference type="RefSeq" id="WP_264789495.1">
    <property type="nucleotide sequence ID" value="NZ_AP026867.1"/>
</dbReference>
<dbReference type="GO" id="GO:0006355">
    <property type="term" value="P:regulation of DNA-templated transcription"/>
    <property type="evidence" value="ECO:0007669"/>
    <property type="project" value="InterPro"/>
</dbReference>
<dbReference type="GO" id="GO:0000156">
    <property type="term" value="F:phosphorelay response regulator activity"/>
    <property type="evidence" value="ECO:0007669"/>
    <property type="project" value="TreeGrafter"/>
</dbReference>
<accession>A0A915YJJ7</accession>
<dbReference type="InterPro" id="IPR001789">
    <property type="entry name" value="Sig_transdc_resp-reg_receiver"/>
</dbReference>
<feature type="domain" description="OmpR/PhoB-type" evidence="7">
    <location>
        <begin position="133"/>
        <end position="231"/>
    </location>
</feature>
<dbReference type="SMART" id="SM00448">
    <property type="entry name" value="REC"/>
    <property type="match status" value="1"/>
</dbReference>
<dbReference type="PROSITE" id="PS51755">
    <property type="entry name" value="OMPR_PHOB"/>
    <property type="match status" value="1"/>
</dbReference>
<evidence type="ECO:0000256" key="1">
    <source>
        <dbReference type="ARBA" id="ARBA00022553"/>
    </source>
</evidence>
<dbReference type="InterPro" id="IPR001867">
    <property type="entry name" value="OmpR/PhoB-type_DNA-bd"/>
</dbReference>
<name>A0A915YJJ7_9BACT</name>
<dbReference type="SMART" id="SM00862">
    <property type="entry name" value="Trans_reg_C"/>
    <property type="match status" value="1"/>
</dbReference>
<dbReference type="Proteomes" id="UP001060919">
    <property type="component" value="Chromosome"/>
</dbReference>
<dbReference type="EMBL" id="AP026867">
    <property type="protein sequence ID" value="BDS14273.1"/>
    <property type="molecule type" value="Genomic_DNA"/>
</dbReference>
<evidence type="ECO:0000256" key="4">
    <source>
        <dbReference type="PROSITE-ProRule" id="PRU00169"/>
    </source>
</evidence>
<dbReference type="CDD" id="cd00383">
    <property type="entry name" value="trans_reg_C"/>
    <property type="match status" value="1"/>
</dbReference>
<gene>
    <name evidence="8" type="ORF">AsAng_0050520</name>
</gene>
<dbReference type="Gene3D" id="3.40.50.2300">
    <property type="match status" value="1"/>
</dbReference>
<dbReference type="Gene3D" id="1.10.10.10">
    <property type="entry name" value="Winged helix-like DNA-binding domain superfamily/Winged helix DNA-binding domain"/>
    <property type="match status" value="1"/>
</dbReference>
<evidence type="ECO:0000313" key="8">
    <source>
        <dbReference type="EMBL" id="BDS14273.1"/>
    </source>
</evidence>
<dbReference type="AlphaFoldDB" id="A0A915YJJ7"/>
<dbReference type="GO" id="GO:0005829">
    <property type="term" value="C:cytosol"/>
    <property type="evidence" value="ECO:0007669"/>
    <property type="project" value="TreeGrafter"/>
</dbReference>
<keyword evidence="3 5" id="KW-0238">DNA-binding</keyword>
<dbReference type="SUPFAM" id="SSF52172">
    <property type="entry name" value="CheY-like"/>
    <property type="match status" value="1"/>
</dbReference>
<feature type="domain" description="Response regulatory" evidence="6">
    <location>
        <begin position="5"/>
        <end position="119"/>
    </location>
</feature>
<dbReference type="PANTHER" id="PTHR48111">
    <property type="entry name" value="REGULATOR OF RPOS"/>
    <property type="match status" value="1"/>
</dbReference>
<evidence type="ECO:0000256" key="3">
    <source>
        <dbReference type="ARBA" id="ARBA00023125"/>
    </source>
</evidence>
<dbReference type="InterPro" id="IPR039420">
    <property type="entry name" value="WalR-like"/>
</dbReference>
<dbReference type="GO" id="GO:0000976">
    <property type="term" value="F:transcription cis-regulatory region binding"/>
    <property type="evidence" value="ECO:0007669"/>
    <property type="project" value="TreeGrafter"/>
</dbReference>
<feature type="DNA-binding region" description="OmpR/PhoB-type" evidence="5">
    <location>
        <begin position="133"/>
        <end position="231"/>
    </location>
</feature>
<dbReference type="Pfam" id="PF00486">
    <property type="entry name" value="Trans_reg_C"/>
    <property type="match status" value="1"/>
</dbReference>
<dbReference type="Pfam" id="PF00072">
    <property type="entry name" value="Response_reg"/>
    <property type="match status" value="1"/>
</dbReference>
<evidence type="ECO:0000259" key="6">
    <source>
        <dbReference type="PROSITE" id="PS50110"/>
    </source>
</evidence>
<evidence type="ECO:0000256" key="2">
    <source>
        <dbReference type="ARBA" id="ARBA00023012"/>
    </source>
</evidence>
<feature type="modified residue" description="4-aspartylphosphate" evidence="4">
    <location>
        <position position="54"/>
    </location>
</feature>
<keyword evidence="1 4" id="KW-0597">Phosphoprotein</keyword>
<reference evidence="8" key="1">
    <citation type="submission" date="2022-09" db="EMBL/GenBank/DDBJ databases">
        <title>Aureispira anguillicida sp. nov., isolated from Leptocephalus of Japanese eel Anguilla japonica.</title>
        <authorList>
            <person name="Yuasa K."/>
            <person name="Mekata T."/>
            <person name="Ikunari K."/>
        </authorList>
    </citation>
    <scope>NUCLEOTIDE SEQUENCE</scope>
    <source>
        <strain evidence="8">EL160426</strain>
    </source>
</reference>
<evidence type="ECO:0000256" key="5">
    <source>
        <dbReference type="PROSITE-ProRule" id="PRU01091"/>
    </source>
</evidence>
<proteinExistence type="predicted"/>
<keyword evidence="9" id="KW-1185">Reference proteome</keyword>
<dbReference type="PROSITE" id="PS50110">
    <property type="entry name" value="RESPONSE_REGULATORY"/>
    <property type="match status" value="1"/>
</dbReference>
<dbReference type="InterPro" id="IPR036388">
    <property type="entry name" value="WH-like_DNA-bd_sf"/>
</dbReference>
<dbReference type="InterPro" id="IPR016032">
    <property type="entry name" value="Sig_transdc_resp-reg_C-effctor"/>
</dbReference>
<protein>
    <submittedName>
        <fullName evidence="8">Response regulator transcription factor</fullName>
    </submittedName>
</protein>
<dbReference type="GO" id="GO:0032993">
    <property type="term" value="C:protein-DNA complex"/>
    <property type="evidence" value="ECO:0007669"/>
    <property type="project" value="TreeGrafter"/>
</dbReference>
<dbReference type="PANTHER" id="PTHR48111:SF40">
    <property type="entry name" value="PHOSPHATE REGULON TRANSCRIPTIONAL REGULATORY PROTEIN PHOB"/>
    <property type="match status" value="1"/>
</dbReference>
<dbReference type="KEGG" id="aup:AsAng_0050520"/>
<dbReference type="CDD" id="cd17574">
    <property type="entry name" value="REC_OmpR"/>
    <property type="match status" value="1"/>
</dbReference>
<dbReference type="InterPro" id="IPR011006">
    <property type="entry name" value="CheY-like_superfamily"/>
</dbReference>
<evidence type="ECO:0000313" key="9">
    <source>
        <dbReference type="Proteomes" id="UP001060919"/>
    </source>
</evidence>
<sequence length="233" mass="26979">MSAIKIFYVEDEIFLSKIIKESLESRGYEVCLVRDGRFAEAELLNFQPDICVLDVMLPNIDGFEIGQIVKKHFPELPIIYLTAKDQTQDVLQGFEVGANDYIRKPCSIEELNVRIQNLMALTKGKSMLTATTPYQVPLGNFIFYTHKYMMEYLGGDPIKLSHKEVELLKLFAQNINQTLHRQVILDKVWGDDSFFNSRNLDVYITKLRGYFKKDPKIKIITLRGVGYHFLIEE</sequence>
<organism evidence="8 9">
    <name type="scientific">Aureispira anguillae</name>
    <dbReference type="NCBI Taxonomy" id="2864201"/>
    <lineage>
        <taxon>Bacteria</taxon>
        <taxon>Pseudomonadati</taxon>
        <taxon>Bacteroidota</taxon>
        <taxon>Saprospiria</taxon>
        <taxon>Saprospirales</taxon>
        <taxon>Saprospiraceae</taxon>
        <taxon>Aureispira</taxon>
    </lineage>
</organism>
<dbReference type="SUPFAM" id="SSF46894">
    <property type="entry name" value="C-terminal effector domain of the bipartite response regulators"/>
    <property type="match status" value="1"/>
</dbReference>